<protein>
    <submittedName>
        <fullName evidence="6">NlpC/P60 family protein</fullName>
    </submittedName>
</protein>
<keyword evidence="2" id="KW-0645">Protease</keyword>
<feature type="domain" description="NlpC/P60" evidence="5">
    <location>
        <begin position="4"/>
        <end position="143"/>
    </location>
</feature>
<keyword evidence="3" id="KW-0378">Hydrolase</keyword>
<comment type="caution">
    <text evidence="6">The sequence shown here is derived from an EMBL/GenBank/DDBJ whole genome shotgun (WGS) entry which is preliminary data.</text>
</comment>
<comment type="similarity">
    <text evidence="1">Belongs to the peptidase C40 family.</text>
</comment>
<accession>A0ABW3FD81</accession>
<dbReference type="Pfam" id="PF00877">
    <property type="entry name" value="NLPC_P60"/>
    <property type="match status" value="1"/>
</dbReference>
<evidence type="ECO:0000256" key="1">
    <source>
        <dbReference type="ARBA" id="ARBA00007074"/>
    </source>
</evidence>
<dbReference type="PANTHER" id="PTHR47053:SF1">
    <property type="entry name" value="MUREIN DD-ENDOPEPTIDASE MEPH-RELATED"/>
    <property type="match status" value="1"/>
</dbReference>
<dbReference type="InterPro" id="IPR051202">
    <property type="entry name" value="Peptidase_C40"/>
</dbReference>
<dbReference type="RefSeq" id="WP_377211704.1">
    <property type="nucleotide sequence ID" value="NZ_JBHTJV010000003.1"/>
</dbReference>
<dbReference type="PROSITE" id="PS51935">
    <property type="entry name" value="NLPC_P60"/>
    <property type="match status" value="1"/>
</dbReference>
<dbReference type="PANTHER" id="PTHR47053">
    <property type="entry name" value="MUREIN DD-ENDOPEPTIDASE MEPH-RELATED"/>
    <property type="match status" value="1"/>
</dbReference>
<reference evidence="7" key="1">
    <citation type="journal article" date="2019" name="Int. J. Syst. Evol. Microbiol.">
        <title>The Global Catalogue of Microorganisms (GCM) 10K type strain sequencing project: providing services to taxonomists for standard genome sequencing and annotation.</title>
        <authorList>
            <consortium name="The Broad Institute Genomics Platform"/>
            <consortium name="The Broad Institute Genome Sequencing Center for Infectious Disease"/>
            <person name="Wu L."/>
            <person name="Ma J."/>
        </authorList>
    </citation>
    <scope>NUCLEOTIDE SEQUENCE [LARGE SCALE GENOMIC DNA]</scope>
    <source>
        <strain evidence="7">CCUG 60023</strain>
    </source>
</reference>
<evidence type="ECO:0000256" key="2">
    <source>
        <dbReference type="ARBA" id="ARBA00022670"/>
    </source>
</evidence>
<keyword evidence="4" id="KW-0788">Thiol protease</keyword>
<evidence type="ECO:0000259" key="5">
    <source>
        <dbReference type="PROSITE" id="PS51935"/>
    </source>
</evidence>
<dbReference type="InterPro" id="IPR011929">
    <property type="entry name" value="Phage_pept_NlpC/P60"/>
</dbReference>
<sequence>MSNSFDAALVVSTARKWIGTPYLHQGAAKGIGCDCIGLVRGVWAELGGAVPAGSVNYASSWSEIDRNETLLSALGQYLHQADIQDDETGMIVAFRIRAGAAAKHVAILTGQDTFIHAYQGNHVVENALSPFWRRRIAGRFTFHRQKA</sequence>
<dbReference type="Proteomes" id="UP001597101">
    <property type="component" value="Unassembled WGS sequence"/>
</dbReference>
<organism evidence="6 7">
    <name type="scientific">Pseudahrensia aquimaris</name>
    <dbReference type="NCBI Taxonomy" id="744461"/>
    <lineage>
        <taxon>Bacteria</taxon>
        <taxon>Pseudomonadati</taxon>
        <taxon>Pseudomonadota</taxon>
        <taxon>Alphaproteobacteria</taxon>
        <taxon>Hyphomicrobiales</taxon>
        <taxon>Ahrensiaceae</taxon>
        <taxon>Pseudahrensia</taxon>
    </lineage>
</organism>
<evidence type="ECO:0000313" key="6">
    <source>
        <dbReference type="EMBL" id="MFD0915859.1"/>
    </source>
</evidence>
<proteinExistence type="inferred from homology"/>
<evidence type="ECO:0000256" key="3">
    <source>
        <dbReference type="ARBA" id="ARBA00022801"/>
    </source>
</evidence>
<dbReference type="NCBIfam" id="TIGR02219">
    <property type="entry name" value="phage_NlpC_fam"/>
    <property type="match status" value="1"/>
</dbReference>
<dbReference type="Gene3D" id="3.90.1720.10">
    <property type="entry name" value="endopeptidase domain like (from Nostoc punctiforme)"/>
    <property type="match status" value="1"/>
</dbReference>
<keyword evidence="7" id="KW-1185">Reference proteome</keyword>
<evidence type="ECO:0000256" key="4">
    <source>
        <dbReference type="ARBA" id="ARBA00022807"/>
    </source>
</evidence>
<dbReference type="SUPFAM" id="SSF54001">
    <property type="entry name" value="Cysteine proteinases"/>
    <property type="match status" value="1"/>
</dbReference>
<dbReference type="EMBL" id="JBHTJV010000003">
    <property type="protein sequence ID" value="MFD0915859.1"/>
    <property type="molecule type" value="Genomic_DNA"/>
</dbReference>
<evidence type="ECO:0000313" key="7">
    <source>
        <dbReference type="Proteomes" id="UP001597101"/>
    </source>
</evidence>
<dbReference type="InterPro" id="IPR038765">
    <property type="entry name" value="Papain-like_cys_pep_sf"/>
</dbReference>
<name>A0ABW3FD81_9HYPH</name>
<dbReference type="InterPro" id="IPR000064">
    <property type="entry name" value="NLP_P60_dom"/>
</dbReference>
<gene>
    <name evidence="6" type="ORF">ACFQ14_05515</name>
</gene>